<evidence type="ECO:0000256" key="7">
    <source>
        <dbReference type="ARBA" id="ARBA00022723"/>
    </source>
</evidence>
<keyword evidence="9" id="KW-0460">Magnesium</keyword>
<gene>
    <name evidence="14" type="ORF">MESINF_1706</name>
</gene>
<keyword evidence="4 12" id="KW-0808">Transferase</keyword>
<evidence type="ECO:0000256" key="6">
    <source>
        <dbReference type="ARBA" id="ARBA00022695"/>
    </source>
</evidence>
<reference evidence="14 15" key="1">
    <citation type="submission" date="2017-01" db="EMBL/GenBank/DDBJ databases">
        <authorList>
            <person name="Erauso G."/>
        </authorList>
    </citation>
    <scope>NUCLEOTIDE SEQUENCE [LARGE SCALE GENOMIC DNA]</scope>
    <source>
        <strain evidence="14">MESINF1</strain>
    </source>
</reference>
<dbReference type="CDD" id="cd05398">
    <property type="entry name" value="NT_ClassII-CCAase"/>
    <property type="match status" value="1"/>
</dbReference>
<dbReference type="SUPFAM" id="SSF54631">
    <property type="entry name" value="CBS-domain pair"/>
    <property type="match status" value="1"/>
</dbReference>
<dbReference type="SMART" id="SM00116">
    <property type="entry name" value="CBS"/>
    <property type="match status" value="2"/>
</dbReference>
<dbReference type="SUPFAM" id="SSF64182">
    <property type="entry name" value="DHH phosphoesterases"/>
    <property type="match status" value="1"/>
</dbReference>
<evidence type="ECO:0000256" key="9">
    <source>
        <dbReference type="ARBA" id="ARBA00022842"/>
    </source>
</evidence>
<dbReference type="PROSITE" id="PS51371">
    <property type="entry name" value="CBS"/>
    <property type="match status" value="2"/>
</dbReference>
<dbReference type="InterPro" id="IPR038763">
    <property type="entry name" value="DHH_sf"/>
</dbReference>
<feature type="domain" description="CBS" evidence="13">
    <location>
        <begin position="310"/>
        <end position="366"/>
    </location>
</feature>
<proteinExistence type="inferred from homology"/>
<keyword evidence="3" id="KW-0820">tRNA-binding</keyword>
<organism evidence="14 15">
    <name type="scientific">Mesotoga infera</name>
    <dbReference type="NCBI Taxonomy" id="1236046"/>
    <lineage>
        <taxon>Bacteria</taxon>
        <taxon>Thermotogati</taxon>
        <taxon>Thermotogota</taxon>
        <taxon>Thermotogae</taxon>
        <taxon>Kosmotogales</taxon>
        <taxon>Kosmotogaceae</taxon>
        <taxon>Mesotoga</taxon>
    </lineage>
</organism>
<accession>A0A7Z7LFI3</accession>
<keyword evidence="11" id="KW-0129">CBS domain</keyword>
<dbReference type="GO" id="GO:0046872">
    <property type="term" value="F:metal ion binding"/>
    <property type="evidence" value="ECO:0007669"/>
    <property type="project" value="UniProtKB-KW"/>
</dbReference>
<keyword evidence="7" id="KW-0479">Metal-binding</keyword>
<dbReference type="Pfam" id="PF01743">
    <property type="entry name" value="PolyA_pol"/>
    <property type="match status" value="1"/>
</dbReference>
<keyword evidence="5" id="KW-0819">tRNA processing</keyword>
<dbReference type="Gene3D" id="3.10.580.10">
    <property type="entry name" value="CBS-domain"/>
    <property type="match status" value="2"/>
</dbReference>
<keyword evidence="10 12" id="KW-0694">RNA-binding</keyword>
<dbReference type="Pfam" id="PF01368">
    <property type="entry name" value="DHH"/>
    <property type="match status" value="1"/>
</dbReference>
<dbReference type="GO" id="GO:0000049">
    <property type="term" value="F:tRNA binding"/>
    <property type="evidence" value="ECO:0007669"/>
    <property type="project" value="UniProtKB-KW"/>
</dbReference>
<dbReference type="Gene3D" id="1.10.3090.10">
    <property type="entry name" value="cca-adding enzyme, domain 2"/>
    <property type="match status" value="1"/>
</dbReference>
<dbReference type="KEGG" id="minf:MESINF_1706"/>
<dbReference type="Gene3D" id="3.90.1640.10">
    <property type="entry name" value="inorganic pyrophosphatase (n-terminal core)"/>
    <property type="match status" value="1"/>
</dbReference>
<dbReference type="InterPro" id="IPR001667">
    <property type="entry name" value="DDH_dom"/>
</dbReference>
<keyword evidence="15" id="KW-1185">Reference proteome</keyword>
<dbReference type="InterPro" id="IPR032828">
    <property type="entry name" value="PolyA_RNA-bd"/>
</dbReference>
<dbReference type="GO" id="GO:0008033">
    <property type="term" value="P:tRNA processing"/>
    <property type="evidence" value="ECO:0007669"/>
    <property type="project" value="UniProtKB-KW"/>
</dbReference>
<dbReference type="InterPro" id="IPR043519">
    <property type="entry name" value="NT_sf"/>
</dbReference>
<evidence type="ECO:0000256" key="11">
    <source>
        <dbReference type="PROSITE-ProRule" id="PRU00703"/>
    </source>
</evidence>
<dbReference type="GO" id="GO:0000166">
    <property type="term" value="F:nucleotide binding"/>
    <property type="evidence" value="ECO:0007669"/>
    <property type="project" value="UniProtKB-KW"/>
</dbReference>
<dbReference type="EMBL" id="LS974202">
    <property type="protein sequence ID" value="SSC13150.1"/>
    <property type="molecule type" value="Genomic_DNA"/>
</dbReference>
<dbReference type="InterPro" id="IPR000644">
    <property type="entry name" value="CBS_dom"/>
</dbReference>
<evidence type="ECO:0000256" key="1">
    <source>
        <dbReference type="ARBA" id="ARBA00001946"/>
    </source>
</evidence>
<dbReference type="GO" id="GO:0016779">
    <property type="term" value="F:nucleotidyltransferase activity"/>
    <property type="evidence" value="ECO:0007669"/>
    <property type="project" value="UniProtKB-KW"/>
</dbReference>
<dbReference type="Pfam" id="PF12627">
    <property type="entry name" value="PolyA_pol_RNAbd"/>
    <property type="match status" value="1"/>
</dbReference>
<feature type="domain" description="CBS" evidence="13">
    <location>
        <begin position="372"/>
        <end position="430"/>
    </location>
</feature>
<evidence type="ECO:0000259" key="13">
    <source>
        <dbReference type="PROSITE" id="PS51371"/>
    </source>
</evidence>
<dbReference type="InterPro" id="IPR052390">
    <property type="entry name" value="tRNA_nt/polyA_polymerase"/>
</dbReference>
<protein>
    <submittedName>
        <fullName evidence="14">Polynucleotide adenylyltransferase region</fullName>
    </submittedName>
</protein>
<evidence type="ECO:0000256" key="3">
    <source>
        <dbReference type="ARBA" id="ARBA00022555"/>
    </source>
</evidence>
<evidence type="ECO:0000256" key="5">
    <source>
        <dbReference type="ARBA" id="ARBA00022694"/>
    </source>
</evidence>
<dbReference type="SUPFAM" id="SSF81891">
    <property type="entry name" value="Poly A polymerase C-terminal region-like"/>
    <property type="match status" value="1"/>
</dbReference>
<keyword evidence="8" id="KW-0547">Nucleotide-binding</keyword>
<evidence type="ECO:0000256" key="2">
    <source>
        <dbReference type="ARBA" id="ARBA00007265"/>
    </source>
</evidence>
<dbReference type="Pfam" id="PF00571">
    <property type="entry name" value="CBS"/>
    <property type="match status" value="2"/>
</dbReference>
<comment type="similarity">
    <text evidence="2 12">Belongs to the tRNA nucleotidyltransferase/poly(A) polymerase family.</text>
</comment>
<dbReference type="InterPro" id="IPR046342">
    <property type="entry name" value="CBS_dom_sf"/>
</dbReference>
<keyword evidence="6 14" id="KW-0548">Nucleotidyltransferase</keyword>
<dbReference type="Gene3D" id="3.30.460.10">
    <property type="entry name" value="Beta Polymerase, domain 2"/>
    <property type="match status" value="1"/>
</dbReference>
<evidence type="ECO:0000313" key="15">
    <source>
        <dbReference type="Proteomes" id="UP000250796"/>
    </source>
</evidence>
<name>A0A7Z7LFI3_9BACT</name>
<evidence type="ECO:0000256" key="12">
    <source>
        <dbReference type="RuleBase" id="RU003953"/>
    </source>
</evidence>
<dbReference type="PANTHER" id="PTHR47788:SF1">
    <property type="entry name" value="A-ADDING TRNA NUCLEOTIDYLTRANSFERASE"/>
    <property type="match status" value="1"/>
</dbReference>
<comment type="cofactor">
    <cofactor evidence="1">
        <name>Mg(2+)</name>
        <dbReference type="ChEBI" id="CHEBI:18420"/>
    </cofactor>
</comment>
<dbReference type="AlphaFoldDB" id="A0A7Z7LFI3"/>
<evidence type="ECO:0000256" key="4">
    <source>
        <dbReference type="ARBA" id="ARBA00022679"/>
    </source>
</evidence>
<dbReference type="PANTHER" id="PTHR47788">
    <property type="entry name" value="POLYA POLYMERASE"/>
    <property type="match status" value="1"/>
</dbReference>
<sequence length="862" mass="98610">MNVITTHLNPDFDSFASAVAAQKLFNDHMIVLGGELSPALKGFLSSRGLLLSFYKIGELKLERLNSLIVVDTSDIQRLPFSIRRLINAGTEVKFFDHHLQATGVKPGTYRDLGACTTLMCTLLRKKKKQVTQNEASLFATAIYRETGNFTHANTKPQDLRTAAWLLDLGVHPDELGIYSSYRLSLSQQKLIETLLLNIETVDVGGVEVSFARAQRDSLPSGMSLAVEKLWSFLGVENLVVLVKVGERIYFTIRSRHMNLDLNGLGGSLRNGGGAFTMGYFEDSDFEKANLAIRRAFEKNIERLIKVRDIMSSPVRTVLTEMRIEDVLKIMQRTGHHTLPVVDQDKIVGIARHRNVEKAARHNLGDRKIVEVMDPFFVVASANDSVQSVTDRMVENDTTSALVLENGILTGIVTRTDLLKSPFSRQRFLQSREQKEDQNYVKLSIARLMEERIEGRILTMLRFLGAVGSELGMPTYIVGGFVRDLLLNKTNFDLDIVVEGNANSFASAFKNYFDIKIVEHKEFLASSMFFHDGLRIDVATARTEFYKRPAALPEVDMSTIKKDLYRRDFSINAMAVKLNQEEFGMLIDFFGSRNDLARGTIRALHPLSFIEDPTRVLRAIRFEQRFGFEIEVRTAELLKNCVREDYLDKVAGQRLRDELNKILLEPQPLKAIRRFSTLGVIEKLFPGVVFDRQIDFAVEKYFLRRPRNIGYIGEDRVFYTLMMILLRYSSNEQVQWNIQRYGLPRNFLERLKDARENADNISRESPERPSEYHRMIKSKKAETLNFLNSQLDDERDRSFEEYLKRLKGTKLAIDGEHLKRVYGLKEGPEIREILDALYCARLDGLEIEKEDGFVKNFLRMEGI</sequence>
<evidence type="ECO:0000256" key="10">
    <source>
        <dbReference type="ARBA" id="ARBA00022884"/>
    </source>
</evidence>
<evidence type="ECO:0000313" key="14">
    <source>
        <dbReference type="EMBL" id="SSC13150.1"/>
    </source>
</evidence>
<dbReference type="Proteomes" id="UP000250796">
    <property type="component" value="Chromosome MESINF"/>
</dbReference>
<dbReference type="SUPFAM" id="SSF81301">
    <property type="entry name" value="Nucleotidyltransferase"/>
    <property type="match status" value="1"/>
</dbReference>
<evidence type="ECO:0000256" key="8">
    <source>
        <dbReference type="ARBA" id="ARBA00022741"/>
    </source>
</evidence>
<dbReference type="InterPro" id="IPR002646">
    <property type="entry name" value="PolA_pol_head_dom"/>
</dbReference>